<dbReference type="InterPro" id="IPR010775">
    <property type="entry name" value="DUF1365"/>
</dbReference>
<comment type="caution">
    <text evidence="1">The sequence shown here is derived from an EMBL/GenBank/DDBJ whole genome shotgun (WGS) entry which is preliminary data.</text>
</comment>
<protein>
    <submittedName>
        <fullName evidence="1">Uncharacterized protein</fullName>
    </submittedName>
</protein>
<keyword evidence="2" id="KW-1185">Reference proteome</keyword>
<reference evidence="1" key="1">
    <citation type="submission" date="2023-08" db="EMBL/GenBank/DDBJ databases">
        <authorList>
            <person name="Audoor S."/>
            <person name="Bilcke G."/>
        </authorList>
    </citation>
    <scope>NUCLEOTIDE SEQUENCE</scope>
</reference>
<dbReference type="Pfam" id="PF07103">
    <property type="entry name" value="DUF1365"/>
    <property type="match status" value="1"/>
</dbReference>
<evidence type="ECO:0000313" key="1">
    <source>
        <dbReference type="EMBL" id="CAJ1953485.1"/>
    </source>
</evidence>
<accession>A0AAD2FU15</accession>
<organism evidence="1 2">
    <name type="scientific">Cylindrotheca closterium</name>
    <dbReference type="NCBI Taxonomy" id="2856"/>
    <lineage>
        <taxon>Eukaryota</taxon>
        <taxon>Sar</taxon>
        <taxon>Stramenopiles</taxon>
        <taxon>Ochrophyta</taxon>
        <taxon>Bacillariophyta</taxon>
        <taxon>Bacillariophyceae</taxon>
        <taxon>Bacillariophycidae</taxon>
        <taxon>Bacillariales</taxon>
        <taxon>Bacillariaceae</taxon>
        <taxon>Cylindrotheca</taxon>
    </lineage>
</organism>
<dbReference type="AlphaFoldDB" id="A0AAD2FU15"/>
<dbReference type="Proteomes" id="UP001295423">
    <property type="component" value="Unassembled WGS sequence"/>
</dbReference>
<evidence type="ECO:0000313" key="2">
    <source>
        <dbReference type="Proteomes" id="UP001295423"/>
    </source>
</evidence>
<dbReference type="PANTHER" id="PTHR33973:SF4">
    <property type="entry name" value="OS07G0153300 PROTEIN"/>
    <property type="match status" value="1"/>
</dbReference>
<gene>
    <name evidence="1" type="ORF">CYCCA115_LOCUS14085</name>
</gene>
<proteinExistence type="predicted"/>
<dbReference type="PANTHER" id="PTHR33973">
    <property type="entry name" value="OS07G0153300 PROTEIN"/>
    <property type="match status" value="1"/>
</dbReference>
<sequence>MLIALISAVAVFLFLAFVMLPLVLALRDTFKEYDLKHSKLYTGRVWHTRLQPKLHAFTYPIFIFALDLKENLESFMSPILEFRESDHLKNGEGIVKEGGADNSLVERVLRLVQERTNGKCAPAIETHRVTLLTHLSYYGYNFNPVSFYYVTSKETNELTVMVAEVSNTPWLEQHSYVLHKDSVDKVKHEKKDGSEWFTFPKDFHVSPFMEMDYMYDFIYAGLPENKVDDAAPMTIINNLRSLSNDKLAFSAKLEIEAQSITPFGVAWQLIRFPGFCMILQIWIHYQAAWLFIKGIVFVPHPQGSETAATRAIATFMAPFFALRDRVGSGASGSDGVSTSKAKAS</sequence>
<name>A0AAD2FU15_9STRA</name>
<dbReference type="EMBL" id="CAKOGP040001825">
    <property type="protein sequence ID" value="CAJ1953485.1"/>
    <property type="molecule type" value="Genomic_DNA"/>
</dbReference>